<reference evidence="1 2" key="1">
    <citation type="submission" date="2018-06" db="EMBL/GenBank/DDBJ databases">
        <title>Extensive metabolic versatility and redundancy in microbially diverse, dynamic hydrothermal sediments.</title>
        <authorList>
            <person name="Dombrowski N."/>
            <person name="Teske A."/>
            <person name="Baker B.J."/>
        </authorList>
    </citation>
    <scope>NUCLEOTIDE SEQUENCE [LARGE SCALE GENOMIC DNA]</scope>
    <source>
        <strain evidence="1">B66_G16</strain>
    </source>
</reference>
<dbReference type="AlphaFoldDB" id="A0A497ELF9"/>
<gene>
    <name evidence="1" type="ORF">DRJ31_08375</name>
</gene>
<dbReference type="EMBL" id="QMQV01000108">
    <property type="protein sequence ID" value="RLE47748.1"/>
    <property type="molecule type" value="Genomic_DNA"/>
</dbReference>
<evidence type="ECO:0000313" key="1">
    <source>
        <dbReference type="EMBL" id="RLE47748.1"/>
    </source>
</evidence>
<organism evidence="1 2">
    <name type="scientific">Thermoproteota archaeon</name>
    <dbReference type="NCBI Taxonomy" id="2056631"/>
    <lineage>
        <taxon>Archaea</taxon>
        <taxon>Thermoproteota</taxon>
    </lineage>
</organism>
<feature type="non-terminal residue" evidence="1">
    <location>
        <position position="183"/>
    </location>
</feature>
<comment type="caution">
    <text evidence="1">The sequence shown here is derived from an EMBL/GenBank/DDBJ whole genome shotgun (WGS) entry which is preliminary data.</text>
</comment>
<proteinExistence type="predicted"/>
<evidence type="ECO:0000313" key="2">
    <source>
        <dbReference type="Proteomes" id="UP000278475"/>
    </source>
</evidence>
<dbReference type="Proteomes" id="UP000278475">
    <property type="component" value="Unassembled WGS sequence"/>
</dbReference>
<protein>
    <submittedName>
        <fullName evidence="1">Uncharacterized protein</fullName>
    </submittedName>
</protein>
<dbReference type="Gene3D" id="2.60.120.560">
    <property type="entry name" value="Exo-inulinase, domain 1"/>
    <property type="match status" value="1"/>
</dbReference>
<accession>A0A497ELF9</accession>
<sequence length="183" mass="20683">MLDHVYFSKPFIKAYIRVLSGSPDVQVLYVNGEPARFTVFYDDFESYNPGSSGEPIWSPSPAYAWFVTGNGKYGSRGTHDVEQISVVDKVVCGDFTVEVFAQNNQEWKDTGLVFKLKNLENFYVFYLKTLNSPLQQEAYAYRVVDGVYTLLAKKVGLTFDMPSGVKMKVKVVGQVAYCYVNDL</sequence>
<name>A0A497ELF9_9CREN</name>